<evidence type="ECO:0000256" key="1">
    <source>
        <dbReference type="SAM" id="MobiDB-lite"/>
    </source>
</evidence>
<name>A0AAV4DJU0_9GAST</name>
<organism evidence="3 4">
    <name type="scientific">Plakobranchus ocellatus</name>
    <dbReference type="NCBI Taxonomy" id="259542"/>
    <lineage>
        <taxon>Eukaryota</taxon>
        <taxon>Metazoa</taxon>
        <taxon>Spiralia</taxon>
        <taxon>Lophotrochozoa</taxon>
        <taxon>Mollusca</taxon>
        <taxon>Gastropoda</taxon>
        <taxon>Heterobranchia</taxon>
        <taxon>Euthyneura</taxon>
        <taxon>Panpulmonata</taxon>
        <taxon>Sacoglossa</taxon>
        <taxon>Placobranchoidea</taxon>
        <taxon>Plakobranchidae</taxon>
        <taxon>Plakobranchus</taxon>
    </lineage>
</organism>
<feature type="compositionally biased region" description="Basic residues" evidence="1">
    <location>
        <begin position="1"/>
        <end position="12"/>
    </location>
</feature>
<comment type="caution">
    <text evidence="3">The sequence shown here is derived from an EMBL/GenBank/DDBJ whole genome shotgun (WGS) entry which is preliminary data.</text>
</comment>
<evidence type="ECO:0000259" key="2">
    <source>
        <dbReference type="Pfam" id="PF08595"/>
    </source>
</evidence>
<dbReference type="InterPro" id="IPR013904">
    <property type="entry name" value="RXT2_N"/>
</dbReference>
<dbReference type="Proteomes" id="UP000735302">
    <property type="component" value="Unassembled WGS sequence"/>
</dbReference>
<feature type="region of interest" description="Disordered" evidence="1">
    <location>
        <begin position="1"/>
        <end position="97"/>
    </location>
</feature>
<reference evidence="3 4" key="1">
    <citation type="journal article" date="2021" name="Elife">
        <title>Chloroplast acquisition without the gene transfer in kleptoplastic sea slugs, Plakobranchus ocellatus.</title>
        <authorList>
            <person name="Maeda T."/>
            <person name="Takahashi S."/>
            <person name="Yoshida T."/>
            <person name="Shimamura S."/>
            <person name="Takaki Y."/>
            <person name="Nagai Y."/>
            <person name="Toyoda A."/>
            <person name="Suzuki Y."/>
            <person name="Arimoto A."/>
            <person name="Ishii H."/>
            <person name="Satoh N."/>
            <person name="Nishiyama T."/>
            <person name="Hasebe M."/>
            <person name="Maruyama T."/>
            <person name="Minagawa J."/>
            <person name="Obokata J."/>
            <person name="Shigenobu S."/>
        </authorList>
    </citation>
    <scope>NUCLEOTIDE SEQUENCE [LARGE SCALE GENOMIC DNA]</scope>
</reference>
<feature type="domain" description="Transcriptional regulatory protein RXT2 N-terminal" evidence="2">
    <location>
        <begin position="26"/>
        <end position="75"/>
    </location>
</feature>
<evidence type="ECO:0000313" key="3">
    <source>
        <dbReference type="EMBL" id="GFO44280.1"/>
    </source>
</evidence>
<sequence>MTIIYGKRKKRAQPYCGDDNKSRNDSFGDEADEDHDDDNDDDDDHEEEEEEEKEEKEEDVFNGVKLARLLPPLTHQGLCRTAGRHDKSPGAGRATVF</sequence>
<accession>A0AAV4DJU0</accession>
<feature type="compositionally biased region" description="Acidic residues" evidence="1">
    <location>
        <begin position="27"/>
        <end position="60"/>
    </location>
</feature>
<dbReference type="Pfam" id="PF08595">
    <property type="entry name" value="RXT2_N"/>
    <property type="match status" value="1"/>
</dbReference>
<proteinExistence type="predicted"/>
<dbReference type="AlphaFoldDB" id="A0AAV4DJU0"/>
<protein>
    <recommendedName>
        <fullName evidence="2">Transcriptional regulatory protein RXT2 N-terminal domain-containing protein</fullName>
    </recommendedName>
</protein>
<keyword evidence="4" id="KW-1185">Reference proteome</keyword>
<dbReference type="EMBL" id="BLXT01007949">
    <property type="protein sequence ID" value="GFO44280.1"/>
    <property type="molecule type" value="Genomic_DNA"/>
</dbReference>
<evidence type="ECO:0000313" key="4">
    <source>
        <dbReference type="Proteomes" id="UP000735302"/>
    </source>
</evidence>
<gene>
    <name evidence="3" type="ORF">PoB_007078500</name>
</gene>